<feature type="binding site" evidence="6">
    <location>
        <position position="14"/>
    </location>
    <ligand>
        <name>Mg(2+)</name>
        <dbReference type="ChEBI" id="CHEBI:18420"/>
    </ligand>
</feature>
<proteinExistence type="inferred from homology"/>
<dbReference type="EC" id="3.1.-.-" evidence="6"/>
<accession>A0ABT1G2Q0</accession>
<gene>
    <name evidence="6" type="primary">vapC</name>
    <name evidence="8" type="ORF">M5J20_08905</name>
</gene>
<comment type="similarity">
    <text evidence="6">Belongs to the PINc/VapC protein family.</text>
</comment>
<keyword evidence="3 6" id="KW-0479">Metal-binding</keyword>
<evidence type="ECO:0000256" key="2">
    <source>
        <dbReference type="ARBA" id="ARBA00022722"/>
    </source>
</evidence>
<evidence type="ECO:0000256" key="3">
    <source>
        <dbReference type="ARBA" id="ARBA00022723"/>
    </source>
</evidence>
<dbReference type="InterPro" id="IPR022907">
    <property type="entry name" value="VapC_family"/>
</dbReference>
<keyword evidence="1 6" id="KW-1277">Toxin-antitoxin system</keyword>
<dbReference type="Gene3D" id="3.40.50.1010">
    <property type="entry name" value="5'-nuclease"/>
    <property type="match status" value="1"/>
</dbReference>
<organism evidence="8 9">
    <name type="scientific">Corynebacterium stercoris</name>
    <dbReference type="NCBI Taxonomy" id="2943490"/>
    <lineage>
        <taxon>Bacteria</taxon>
        <taxon>Bacillati</taxon>
        <taxon>Actinomycetota</taxon>
        <taxon>Actinomycetes</taxon>
        <taxon>Mycobacteriales</taxon>
        <taxon>Corynebacteriaceae</taxon>
        <taxon>Corynebacterium</taxon>
    </lineage>
</organism>
<evidence type="ECO:0000256" key="6">
    <source>
        <dbReference type="HAMAP-Rule" id="MF_00265"/>
    </source>
</evidence>
<dbReference type="EMBL" id="JAMFTQ010000012">
    <property type="protein sequence ID" value="MCP1388302.1"/>
    <property type="molecule type" value="Genomic_DNA"/>
</dbReference>
<evidence type="ECO:0000313" key="8">
    <source>
        <dbReference type="EMBL" id="MCP1388302.1"/>
    </source>
</evidence>
<dbReference type="CDD" id="cd09874">
    <property type="entry name" value="PIN_MT3492-like"/>
    <property type="match status" value="1"/>
</dbReference>
<evidence type="ECO:0000313" key="9">
    <source>
        <dbReference type="Proteomes" id="UP001204000"/>
    </source>
</evidence>
<feature type="domain" description="PIN" evidence="7">
    <location>
        <begin position="12"/>
        <end position="126"/>
    </location>
</feature>
<dbReference type="HAMAP" id="MF_00265">
    <property type="entry name" value="VapC_Nob1"/>
    <property type="match status" value="1"/>
</dbReference>
<protein>
    <recommendedName>
        <fullName evidence="6">Ribonuclease VapC</fullName>
        <shortName evidence="6">RNase VapC</shortName>
        <ecNumber evidence="6">3.1.-.-</ecNumber>
    </recommendedName>
    <alternativeName>
        <fullName evidence="6">Toxin VapC</fullName>
    </alternativeName>
</protein>
<keyword evidence="9" id="KW-1185">Reference proteome</keyword>
<dbReference type="Proteomes" id="UP001204000">
    <property type="component" value="Unassembled WGS sequence"/>
</dbReference>
<comment type="caution">
    <text evidence="8">The sequence shown here is derived from an EMBL/GenBank/DDBJ whole genome shotgun (WGS) entry which is preliminary data.</text>
</comment>
<dbReference type="RefSeq" id="WP_253578705.1">
    <property type="nucleotide sequence ID" value="NZ_JAMFTQ010000012.1"/>
</dbReference>
<dbReference type="Pfam" id="PF01850">
    <property type="entry name" value="PIN"/>
    <property type="match status" value="1"/>
</dbReference>
<keyword evidence="5 6" id="KW-0460">Magnesium</keyword>
<evidence type="ECO:0000256" key="1">
    <source>
        <dbReference type="ARBA" id="ARBA00022649"/>
    </source>
</evidence>
<reference evidence="8" key="1">
    <citation type="submission" date="2022-05" db="EMBL/GenBank/DDBJ databases">
        <title>Corynebacterium sp. TA-R-1 sp. nov., isolated from human feces.</title>
        <authorList>
            <person name="Shamsuzzaman M."/>
            <person name="Dahal R.H."/>
        </authorList>
    </citation>
    <scope>NUCLEOTIDE SEQUENCE</scope>
    <source>
        <strain evidence="8">TA-R-1</strain>
    </source>
</reference>
<name>A0ABT1G2Q0_9CORY</name>
<keyword evidence="2 6" id="KW-0540">Nuclease</keyword>
<keyword evidence="6" id="KW-0800">Toxin</keyword>
<dbReference type="InterPro" id="IPR002716">
    <property type="entry name" value="PIN_dom"/>
</dbReference>
<dbReference type="InterPro" id="IPR029060">
    <property type="entry name" value="PIN-like_dom_sf"/>
</dbReference>
<evidence type="ECO:0000256" key="5">
    <source>
        <dbReference type="ARBA" id="ARBA00022842"/>
    </source>
</evidence>
<sequence>MTSAFEPAHRWYLDTSAALKLFADEAESDALEQAILESSPQIFSSTLLETELRRVAVRHPEIAQSEISDFLQSIELVTLTQAAFRLAGQLPGATLRSLDALHLTAALLGGASAIVTYDRRLQAAARNMGLTALAPGQTQLP</sequence>
<keyword evidence="4 6" id="KW-0378">Hydrolase</keyword>
<comment type="cofactor">
    <cofactor evidence="6">
        <name>Mg(2+)</name>
        <dbReference type="ChEBI" id="CHEBI:18420"/>
    </cofactor>
</comment>
<feature type="binding site" evidence="6">
    <location>
        <position position="99"/>
    </location>
    <ligand>
        <name>Mg(2+)</name>
        <dbReference type="ChEBI" id="CHEBI:18420"/>
    </ligand>
</feature>
<comment type="function">
    <text evidence="6">Toxic component of a toxin-antitoxin (TA) system. An RNase.</text>
</comment>
<evidence type="ECO:0000259" key="7">
    <source>
        <dbReference type="Pfam" id="PF01850"/>
    </source>
</evidence>
<evidence type="ECO:0000256" key="4">
    <source>
        <dbReference type="ARBA" id="ARBA00022801"/>
    </source>
</evidence>
<dbReference type="SUPFAM" id="SSF88723">
    <property type="entry name" value="PIN domain-like"/>
    <property type="match status" value="1"/>
</dbReference>